<evidence type="ECO:0000256" key="5">
    <source>
        <dbReference type="ARBA" id="ARBA00022645"/>
    </source>
</evidence>
<dbReference type="GO" id="GO:0006508">
    <property type="term" value="P:proteolysis"/>
    <property type="evidence" value="ECO:0007669"/>
    <property type="project" value="UniProtKB-KW"/>
</dbReference>
<reference evidence="16" key="1">
    <citation type="submission" date="2021-02" db="EMBL/GenBank/DDBJ databases">
        <authorList>
            <person name="Steward A R."/>
        </authorList>
    </citation>
    <scope>NUCLEOTIDE SEQUENCE</scope>
</reference>
<evidence type="ECO:0000256" key="13">
    <source>
        <dbReference type="ARBA" id="ARBA00057299"/>
    </source>
</evidence>
<dbReference type="PANTHER" id="PTHR11705:SF153">
    <property type="entry name" value="ZINC CARBOXYPEPTIDASE A 1-LIKE PROTEIN"/>
    <property type="match status" value="1"/>
</dbReference>
<dbReference type="PROSITE" id="PS00132">
    <property type="entry name" value="CARBOXYPEPT_ZN_1"/>
    <property type="match status" value="1"/>
</dbReference>
<dbReference type="InterPro" id="IPR000834">
    <property type="entry name" value="Peptidase_M14"/>
</dbReference>
<evidence type="ECO:0000256" key="9">
    <source>
        <dbReference type="ARBA" id="ARBA00022801"/>
    </source>
</evidence>
<comment type="caution">
    <text evidence="14">Lacks conserved residue(s) required for the propagation of feature annotation.</text>
</comment>
<dbReference type="SUPFAM" id="SSF53187">
    <property type="entry name" value="Zn-dependent exopeptidases"/>
    <property type="match status" value="2"/>
</dbReference>
<dbReference type="SUPFAM" id="SSF54897">
    <property type="entry name" value="Protease propeptides/inhibitors"/>
    <property type="match status" value="1"/>
</dbReference>
<evidence type="ECO:0000256" key="12">
    <source>
        <dbReference type="ARBA" id="ARBA00023157"/>
    </source>
</evidence>
<dbReference type="PANTHER" id="PTHR11705">
    <property type="entry name" value="PROTEASE FAMILY M14 CARBOXYPEPTIDASE A,B"/>
    <property type="match status" value="1"/>
</dbReference>
<gene>
    <name evidence="16" type="ORF">PMACD_LOCUS8454</name>
</gene>
<accession>A0A821SYB5</accession>
<dbReference type="SMART" id="SM00631">
    <property type="entry name" value="Zn_pept"/>
    <property type="match status" value="1"/>
</dbReference>
<sequence length="560" mass="65412">MFSDIQVLVNPMDLEIFKERLVHFGMNSRILSDNIQREFDQQVIHRYLRLKTASYSWNNYHSLEDVYQWMSDIAAKYPKLIKLKDIGKTIEGREILAMNIYRPGSKRKVIIDAAMHGNEWITAEFVTYLANELVKADKSKNSKLRRVANKFNWFLIPVANPDGYVYSMKNDRLWRNNRRIENNNTIGVDLNRNFDYSFCTQGASKEPSKDYFCGSKDFSEPESRAIADFVRIHRKDLNFYISLHAYGQKILIPYSDRVKHVENFGELENYGKQAILKMYKVNGVKYGIGTIYDSFGYRISGDSASWVKKNHKVKYVLTILLRDNGTYGHALPANQILPTCEETLVGLTEILTARHRRVEPVLFSDATLNEAHLRFFNNLSALYNVNYWRLPGLVHRPIEFIIAPTNREDFVRTADKAGVYYSTLIEDVQKALDMQTVKSYIRRNMESFDWRSFFRLQDIYAWLWDLETQYPEVMQVKTIGKSVEKRDILAVKIEHKTGRTTPRPKVIVEGGIHAREWISQAFVTYFLYQILTAAQSNSTLRVIAETYQWHFVPVMNPGWI</sequence>
<dbReference type="EMBL" id="CAJOBZ010000022">
    <property type="protein sequence ID" value="CAF4867436.1"/>
    <property type="molecule type" value="Genomic_DNA"/>
</dbReference>
<dbReference type="InterPro" id="IPR036990">
    <property type="entry name" value="M14A-like_propep"/>
</dbReference>
<keyword evidence="12" id="KW-1015">Disulfide bond</keyword>
<evidence type="ECO:0000256" key="10">
    <source>
        <dbReference type="ARBA" id="ARBA00022833"/>
    </source>
</evidence>
<evidence type="ECO:0000256" key="8">
    <source>
        <dbReference type="ARBA" id="ARBA00022729"/>
    </source>
</evidence>
<comment type="caution">
    <text evidence="16">The sequence shown here is derived from an EMBL/GenBank/DDBJ whole genome shotgun (WGS) entry which is preliminary data.</text>
</comment>
<name>A0A821SYB5_9NEOP</name>
<comment type="cofactor">
    <cofactor evidence="1">
        <name>Zn(2+)</name>
        <dbReference type="ChEBI" id="CHEBI:29105"/>
    </cofactor>
</comment>
<dbReference type="GO" id="GO:0008270">
    <property type="term" value="F:zinc ion binding"/>
    <property type="evidence" value="ECO:0007669"/>
    <property type="project" value="InterPro"/>
</dbReference>
<evidence type="ECO:0000256" key="4">
    <source>
        <dbReference type="ARBA" id="ARBA00022525"/>
    </source>
</evidence>
<dbReference type="InterPro" id="IPR057246">
    <property type="entry name" value="CARBOXYPEPT_ZN_1"/>
</dbReference>
<dbReference type="GO" id="GO:0004181">
    <property type="term" value="F:metallocarboxypeptidase activity"/>
    <property type="evidence" value="ECO:0007669"/>
    <property type="project" value="InterPro"/>
</dbReference>
<keyword evidence="9" id="KW-0378">Hydrolase</keyword>
<dbReference type="OrthoDB" id="3626597at2759"/>
<keyword evidence="11" id="KW-0482">Metalloprotease</keyword>
<keyword evidence="10" id="KW-0862">Zinc</keyword>
<dbReference type="Pfam" id="PF00246">
    <property type="entry name" value="Peptidase_M14"/>
    <property type="match status" value="2"/>
</dbReference>
<protein>
    <recommendedName>
        <fullName evidence="15">Peptidase M14 domain-containing protein</fullName>
    </recommendedName>
</protein>
<dbReference type="PRINTS" id="PR00765">
    <property type="entry name" value="CRBOXYPTASEA"/>
</dbReference>
<dbReference type="Pfam" id="PF02244">
    <property type="entry name" value="Propep_M14"/>
    <property type="match status" value="1"/>
</dbReference>
<evidence type="ECO:0000256" key="1">
    <source>
        <dbReference type="ARBA" id="ARBA00001947"/>
    </source>
</evidence>
<comment type="similarity">
    <text evidence="3 14">Belongs to the peptidase M14 family.</text>
</comment>
<keyword evidence="4" id="KW-0964">Secreted</keyword>
<evidence type="ECO:0000256" key="3">
    <source>
        <dbReference type="ARBA" id="ARBA00005988"/>
    </source>
</evidence>
<dbReference type="FunFam" id="3.40.630.10:FF:000040">
    <property type="entry name" value="zinc carboxypeptidase"/>
    <property type="match status" value="1"/>
</dbReference>
<evidence type="ECO:0000256" key="14">
    <source>
        <dbReference type="PROSITE-ProRule" id="PRU01379"/>
    </source>
</evidence>
<keyword evidence="17" id="KW-1185">Reference proteome</keyword>
<evidence type="ECO:0000256" key="11">
    <source>
        <dbReference type="ARBA" id="ARBA00023049"/>
    </source>
</evidence>
<comment type="subcellular location">
    <subcellularLocation>
        <location evidence="2">Secreted</location>
    </subcellularLocation>
</comment>
<dbReference type="InterPro" id="IPR003146">
    <property type="entry name" value="M14A_act_pep"/>
</dbReference>
<dbReference type="Gene3D" id="3.40.630.10">
    <property type="entry name" value="Zn peptidases"/>
    <property type="match status" value="2"/>
</dbReference>
<dbReference type="Gene3D" id="3.30.70.340">
    <property type="entry name" value="Metallocarboxypeptidase-like"/>
    <property type="match status" value="1"/>
</dbReference>
<dbReference type="GO" id="GO:0005615">
    <property type="term" value="C:extracellular space"/>
    <property type="evidence" value="ECO:0007669"/>
    <property type="project" value="TreeGrafter"/>
</dbReference>
<dbReference type="PROSITE" id="PS52035">
    <property type="entry name" value="PEPTIDASE_M14"/>
    <property type="match status" value="2"/>
</dbReference>
<dbReference type="AlphaFoldDB" id="A0A821SYB5"/>
<evidence type="ECO:0000313" key="16">
    <source>
        <dbReference type="EMBL" id="CAF4867436.1"/>
    </source>
</evidence>
<dbReference type="Proteomes" id="UP000663880">
    <property type="component" value="Unassembled WGS sequence"/>
</dbReference>
<evidence type="ECO:0000259" key="15">
    <source>
        <dbReference type="PROSITE" id="PS52035"/>
    </source>
</evidence>
<feature type="domain" description="Peptidase M14" evidence="15">
    <location>
        <begin position="452"/>
        <end position="560"/>
    </location>
</feature>
<feature type="domain" description="Peptidase M14" evidence="15">
    <location>
        <begin position="59"/>
        <end position="354"/>
    </location>
</feature>
<evidence type="ECO:0000256" key="7">
    <source>
        <dbReference type="ARBA" id="ARBA00022723"/>
    </source>
</evidence>
<comment type="function">
    <text evidence="13">Involved in the digestion of the blood meal.</text>
</comment>
<evidence type="ECO:0000313" key="17">
    <source>
        <dbReference type="Proteomes" id="UP000663880"/>
    </source>
</evidence>
<evidence type="ECO:0000256" key="2">
    <source>
        <dbReference type="ARBA" id="ARBA00004613"/>
    </source>
</evidence>
<organism evidence="16 17">
    <name type="scientific">Pieris macdunnoughi</name>
    <dbReference type="NCBI Taxonomy" id="345717"/>
    <lineage>
        <taxon>Eukaryota</taxon>
        <taxon>Metazoa</taxon>
        <taxon>Ecdysozoa</taxon>
        <taxon>Arthropoda</taxon>
        <taxon>Hexapoda</taxon>
        <taxon>Insecta</taxon>
        <taxon>Pterygota</taxon>
        <taxon>Neoptera</taxon>
        <taxon>Endopterygota</taxon>
        <taxon>Lepidoptera</taxon>
        <taxon>Glossata</taxon>
        <taxon>Ditrysia</taxon>
        <taxon>Papilionoidea</taxon>
        <taxon>Pieridae</taxon>
        <taxon>Pierinae</taxon>
        <taxon>Pieris</taxon>
    </lineage>
</organism>
<keyword evidence="6" id="KW-0645">Protease</keyword>
<keyword evidence="7" id="KW-0479">Metal-binding</keyword>
<keyword evidence="8" id="KW-0732">Signal</keyword>
<evidence type="ECO:0000256" key="6">
    <source>
        <dbReference type="ARBA" id="ARBA00022670"/>
    </source>
</evidence>
<proteinExistence type="inferred from homology"/>
<keyword evidence="5" id="KW-0121">Carboxypeptidase</keyword>